<accession>A0A544XYE7</accession>
<reference evidence="1 2" key="1">
    <citation type="submission" date="2019-07" db="EMBL/GenBank/DDBJ databases">
        <title>Microbispora hainanensis DSM 45428.</title>
        <authorList>
            <person name="Thawai C."/>
        </authorList>
    </citation>
    <scope>NUCLEOTIDE SEQUENCE [LARGE SCALE GENOMIC DNA]</scope>
    <source>
        <strain evidence="1 2">DSM 45428</strain>
    </source>
</reference>
<dbReference type="Proteomes" id="UP000316541">
    <property type="component" value="Unassembled WGS sequence"/>
</dbReference>
<evidence type="ECO:0000313" key="2">
    <source>
        <dbReference type="Proteomes" id="UP000316541"/>
    </source>
</evidence>
<sequence>MAVRRIRRTTIAGVALLALIAAVVSFRHMHELCLRYGEDHLAAVLIPLAADGLRLRSYFRTSCQAEVVTWSTVLLL</sequence>
<dbReference type="InterPro" id="IPR021235">
    <property type="entry name" value="DUF2637"/>
</dbReference>
<proteinExistence type="predicted"/>
<dbReference type="Pfam" id="PF10935">
    <property type="entry name" value="DUF2637"/>
    <property type="match status" value="1"/>
</dbReference>
<organism evidence="1 2">
    <name type="scientific">Microbispora hainanensis</name>
    <dbReference type="NCBI Taxonomy" id="568844"/>
    <lineage>
        <taxon>Bacteria</taxon>
        <taxon>Bacillati</taxon>
        <taxon>Actinomycetota</taxon>
        <taxon>Actinomycetes</taxon>
        <taxon>Streptosporangiales</taxon>
        <taxon>Streptosporangiaceae</taxon>
        <taxon>Microbispora</taxon>
    </lineage>
</organism>
<name>A0A544XYE7_9ACTN</name>
<gene>
    <name evidence="1" type="ORF">FLX08_38445</name>
</gene>
<dbReference type="EMBL" id="VIRM01000086">
    <property type="protein sequence ID" value="TQS09511.1"/>
    <property type="molecule type" value="Genomic_DNA"/>
</dbReference>
<comment type="caution">
    <text evidence="1">The sequence shown here is derived from an EMBL/GenBank/DDBJ whole genome shotgun (WGS) entry which is preliminary data.</text>
</comment>
<dbReference type="AlphaFoldDB" id="A0A544XYE7"/>
<protein>
    <submittedName>
        <fullName evidence="1">DUF2637 domain-containing protein</fullName>
    </submittedName>
</protein>
<evidence type="ECO:0000313" key="1">
    <source>
        <dbReference type="EMBL" id="TQS09511.1"/>
    </source>
</evidence>